<dbReference type="STRING" id="146923.Spa2297_02765"/>
<dbReference type="InterPro" id="IPR046187">
    <property type="entry name" value="DUF6215"/>
</dbReference>
<feature type="region of interest" description="Disordered" evidence="1">
    <location>
        <begin position="88"/>
        <end position="111"/>
    </location>
</feature>
<accession>A0A369VDD7</accession>
<comment type="caution">
    <text evidence="3">The sequence shown here is derived from an EMBL/GenBank/DDBJ whole genome shotgun (WGS) entry which is preliminary data.</text>
</comment>
<dbReference type="EMBL" id="QQBH01000001">
    <property type="protein sequence ID" value="RDD91072.1"/>
    <property type="molecule type" value="Genomic_DNA"/>
</dbReference>
<dbReference type="Pfam" id="PF19721">
    <property type="entry name" value="DUF6215"/>
    <property type="match status" value="1"/>
</dbReference>
<evidence type="ECO:0000256" key="1">
    <source>
        <dbReference type="SAM" id="MobiDB-lite"/>
    </source>
</evidence>
<evidence type="ECO:0000313" key="4">
    <source>
        <dbReference type="Proteomes" id="UP000253742"/>
    </source>
</evidence>
<protein>
    <submittedName>
        <fullName evidence="3">Uncharacterized protein</fullName>
    </submittedName>
</protein>
<name>A0A369VDD7_9ACTN</name>
<keyword evidence="2" id="KW-0812">Transmembrane</keyword>
<feature type="compositionally biased region" description="Low complexity" evidence="1">
    <location>
        <begin position="198"/>
        <end position="209"/>
    </location>
</feature>
<keyword evidence="2" id="KW-1133">Transmembrane helix</keyword>
<reference evidence="3 4" key="1">
    <citation type="submission" date="2018-07" db="EMBL/GenBank/DDBJ databases">
        <title>Genome guided investigation of antibiotics producing actinomycetales strain isolated from a Macau mangrove ecosystem.</title>
        <authorList>
            <person name="Hu D."/>
        </authorList>
    </citation>
    <scope>NUCLEOTIDE SEQUENCE [LARGE SCALE GENOMIC DNA]</scope>
    <source>
        <strain evidence="3 4">2297</strain>
    </source>
</reference>
<feature type="region of interest" description="Disordered" evidence="1">
    <location>
        <begin position="195"/>
        <end position="215"/>
    </location>
</feature>
<keyword evidence="2" id="KW-0472">Membrane</keyword>
<proteinExistence type="predicted"/>
<feature type="transmembrane region" description="Helical" evidence="2">
    <location>
        <begin position="40"/>
        <end position="59"/>
    </location>
</feature>
<evidence type="ECO:0000256" key="2">
    <source>
        <dbReference type="SAM" id="Phobius"/>
    </source>
</evidence>
<organism evidence="3 4">
    <name type="scientific">Streptomyces parvulus</name>
    <dbReference type="NCBI Taxonomy" id="146923"/>
    <lineage>
        <taxon>Bacteria</taxon>
        <taxon>Bacillati</taxon>
        <taxon>Actinomycetota</taxon>
        <taxon>Actinomycetes</taxon>
        <taxon>Kitasatosporales</taxon>
        <taxon>Streptomycetaceae</taxon>
        <taxon>Streptomyces</taxon>
    </lineage>
</organism>
<feature type="transmembrane region" description="Helical" evidence="2">
    <location>
        <begin position="12"/>
        <end position="34"/>
    </location>
</feature>
<dbReference type="RefSeq" id="WP_114526951.1">
    <property type="nucleotide sequence ID" value="NZ_QQBH01000001.1"/>
</dbReference>
<feature type="region of interest" description="Disordered" evidence="1">
    <location>
        <begin position="144"/>
        <end position="171"/>
    </location>
</feature>
<evidence type="ECO:0000313" key="3">
    <source>
        <dbReference type="EMBL" id="RDD91072.1"/>
    </source>
</evidence>
<gene>
    <name evidence="3" type="ORF">DVZ84_02320</name>
</gene>
<feature type="compositionally biased region" description="Low complexity" evidence="1">
    <location>
        <begin position="88"/>
        <end position="109"/>
    </location>
</feature>
<dbReference type="Proteomes" id="UP000253742">
    <property type="component" value="Unassembled WGS sequence"/>
</dbReference>
<sequence length="342" mass="35486">MLGFLLRLLPFWVREPLFIVVGAVFGVRILYLAATGDGGWAAAGIGLVFLVFTAVRVHTVVRALRARRSGGGPSDVDANADADANAVAAPDAAVPPRTPAPAAQRPAPAVREKEPNAWGQAFAAVAVFAALGAAVWLAPHLSSAEADSTPPAVSCPSGADEEVPSAYPKTPAAVTGGELCEALNRPDLAQLLRTPGETATSASGTSNTAPLTDGKVAQPEAEVRFDTYTVNFSATYNKLSIAQYVDLMKFGQETDVRRVTVLGRPAVLASDHTMRIEIDLGSGASGGPVEQGPLARTLSVALDSGDRGGYYDITVWSTSGAFPDDGVLLDLAEKVLPTLPRS</sequence>
<dbReference type="AlphaFoldDB" id="A0A369VDD7"/>